<dbReference type="OrthoDB" id="25129at2759"/>
<dbReference type="Proteomes" id="UP000813385">
    <property type="component" value="Unassembled WGS sequence"/>
</dbReference>
<organism evidence="2 3">
    <name type="scientific">Plectosphaerella cucumerina</name>
    <dbReference type="NCBI Taxonomy" id="40658"/>
    <lineage>
        <taxon>Eukaryota</taxon>
        <taxon>Fungi</taxon>
        <taxon>Dikarya</taxon>
        <taxon>Ascomycota</taxon>
        <taxon>Pezizomycotina</taxon>
        <taxon>Sordariomycetes</taxon>
        <taxon>Hypocreomycetidae</taxon>
        <taxon>Glomerellales</taxon>
        <taxon>Plectosphaerellaceae</taxon>
        <taxon>Plectosphaerella</taxon>
    </lineage>
</organism>
<sequence>MSLDDSIEVDVRKSLEDTRFEATSLTKLTGGTANWIFVAKLASPLDDGTPEVLIKHGQGFTASNPNFKLPLHRCKIEAETLRLLGGQSLAGSNQDLPTTSKVTVRTPALLHLDEDQDSTIQVHEYLPGSINLKQYLLDHCAEPLTAAVREQISQVGIALAAWLRGFVKWSASQKNEEYERVVSQNGFAQDIKHMLNFAWLTDRVNEFPEILKEVEDVLVEVQNAATKEKQDEEGRYQIIHGDFWTANVVLPNKPLDADSDVPIFVVDWEIAQFGLPSYDFGQMIAELYALWLYRTNEGGLSLMESFIDAYMRDSDLGEDFAFRTALQVGGHLVCITTAFPGWGPRENLVVGVRAGRDILVHAWRRDRAWFEQGKLRGLFKSIAPTPTY</sequence>
<dbReference type="Gene3D" id="3.90.1200.10">
    <property type="match status" value="1"/>
</dbReference>
<dbReference type="Pfam" id="PF01636">
    <property type="entry name" value="APH"/>
    <property type="match status" value="1"/>
</dbReference>
<keyword evidence="2" id="KW-0808">Transferase</keyword>
<feature type="domain" description="Aminoglycoside phosphotransferase" evidence="1">
    <location>
        <begin position="102"/>
        <end position="299"/>
    </location>
</feature>
<dbReference type="AlphaFoldDB" id="A0A8K0X9B9"/>
<evidence type="ECO:0000313" key="3">
    <source>
        <dbReference type="Proteomes" id="UP000813385"/>
    </source>
</evidence>
<dbReference type="GO" id="GO:0016301">
    <property type="term" value="F:kinase activity"/>
    <property type="evidence" value="ECO:0007669"/>
    <property type="project" value="UniProtKB-KW"/>
</dbReference>
<protein>
    <submittedName>
        <fullName evidence="2">Kinase-like domain-containing protein</fullName>
    </submittedName>
</protein>
<dbReference type="Gene3D" id="3.30.200.20">
    <property type="entry name" value="Phosphorylase Kinase, domain 1"/>
    <property type="match status" value="1"/>
</dbReference>
<keyword evidence="2" id="KW-0418">Kinase</keyword>
<proteinExistence type="predicted"/>
<dbReference type="InterPro" id="IPR002575">
    <property type="entry name" value="Aminoglycoside_PTrfase"/>
</dbReference>
<dbReference type="InterPro" id="IPR011009">
    <property type="entry name" value="Kinase-like_dom_sf"/>
</dbReference>
<evidence type="ECO:0000313" key="2">
    <source>
        <dbReference type="EMBL" id="KAH7376727.1"/>
    </source>
</evidence>
<accession>A0A8K0X9B9</accession>
<dbReference type="EMBL" id="JAGPXD010000001">
    <property type="protein sequence ID" value="KAH7376727.1"/>
    <property type="molecule type" value="Genomic_DNA"/>
</dbReference>
<dbReference type="SUPFAM" id="SSF56112">
    <property type="entry name" value="Protein kinase-like (PK-like)"/>
    <property type="match status" value="1"/>
</dbReference>
<gene>
    <name evidence="2" type="ORF">B0T11DRAFT_272837</name>
</gene>
<keyword evidence="3" id="KW-1185">Reference proteome</keyword>
<name>A0A8K0X9B9_9PEZI</name>
<reference evidence="2" key="1">
    <citation type="journal article" date="2021" name="Nat. Commun.">
        <title>Genetic determinants of endophytism in the Arabidopsis root mycobiome.</title>
        <authorList>
            <person name="Mesny F."/>
            <person name="Miyauchi S."/>
            <person name="Thiergart T."/>
            <person name="Pickel B."/>
            <person name="Atanasova L."/>
            <person name="Karlsson M."/>
            <person name="Huettel B."/>
            <person name="Barry K.W."/>
            <person name="Haridas S."/>
            <person name="Chen C."/>
            <person name="Bauer D."/>
            <person name="Andreopoulos W."/>
            <person name="Pangilinan J."/>
            <person name="LaButti K."/>
            <person name="Riley R."/>
            <person name="Lipzen A."/>
            <person name="Clum A."/>
            <person name="Drula E."/>
            <person name="Henrissat B."/>
            <person name="Kohler A."/>
            <person name="Grigoriev I.V."/>
            <person name="Martin F.M."/>
            <person name="Hacquard S."/>
        </authorList>
    </citation>
    <scope>NUCLEOTIDE SEQUENCE</scope>
    <source>
        <strain evidence="2">MPI-CAGE-AT-0016</strain>
    </source>
</reference>
<evidence type="ECO:0000259" key="1">
    <source>
        <dbReference type="Pfam" id="PF01636"/>
    </source>
</evidence>
<comment type="caution">
    <text evidence="2">The sequence shown here is derived from an EMBL/GenBank/DDBJ whole genome shotgun (WGS) entry which is preliminary data.</text>
</comment>